<sequence>MIVFIKFPQGQTLTVDISEHDTVEALFSEVCAEKNCNDVMLTLHGQPLDIDRKLSDYEIDEGTVLHALECN</sequence>
<reference evidence="2" key="1">
    <citation type="submission" date="2022-11" db="UniProtKB">
        <authorList>
            <consortium name="WormBaseParasite"/>
        </authorList>
    </citation>
    <scope>IDENTIFICATION</scope>
</reference>
<proteinExistence type="predicted"/>
<dbReference type="WBParaSite" id="JU765_v2.g10544.t1">
    <property type="protein sequence ID" value="JU765_v2.g10544.t1"/>
    <property type="gene ID" value="JU765_v2.g10544"/>
</dbReference>
<organism evidence="1 2">
    <name type="scientific">Panagrolaimus sp. JU765</name>
    <dbReference type="NCBI Taxonomy" id="591449"/>
    <lineage>
        <taxon>Eukaryota</taxon>
        <taxon>Metazoa</taxon>
        <taxon>Ecdysozoa</taxon>
        <taxon>Nematoda</taxon>
        <taxon>Chromadorea</taxon>
        <taxon>Rhabditida</taxon>
        <taxon>Tylenchina</taxon>
        <taxon>Panagrolaimomorpha</taxon>
        <taxon>Panagrolaimoidea</taxon>
        <taxon>Panagrolaimidae</taxon>
        <taxon>Panagrolaimus</taxon>
    </lineage>
</organism>
<name>A0AC34PWE6_9BILA</name>
<evidence type="ECO:0000313" key="1">
    <source>
        <dbReference type="Proteomes" id="UP000887576"/>
    </source>
</evidence>
<protein>
    <submittedName>
        <fullName evidence="2">Ubiquitin-like domain-containing protein</fullName>
    </submittedName>
</protein>
<evidence type="ECO:0000313" key="2">
    <source>
        <dbReference type="WBParaSite" id="JU765_v2.g10544.t1"/>
    </source>
</evidence>
<dbReference type="Proteomes" id="UP000887576">
    <property type="component" value="Unplaced"/>
</dbReference>
<accession>A0AC34PWE6</accession>